<accession>A0A0D5YW13</accession>
<evidence type="ECO:0000313" key="3">
    <source>
        <dbReference type="Proteomes" id="UP000032726"/>
    </source>
</evidence>
<dbReference type="AlphaFoldDB" id="A0A0D5YW13"/>
<dbReference type="KEGG" id="mlt:VC82_2489"/>
<dbReference type="Proteomes" id="UP000032726">
    <property type="component" value="Chromosome"/>
</dbReference>
<reference evidence="2 3" key="1">
    <citation type="submission" date="2015-03" db="EMBL/GenBank/DDBJ databases">
        <title>Complete genome sequence of Muricauda lutaonensis CC-HSB-11T, isolated from a coastal hot spring.</title>
        <authorList>
            <person name="Kim K.M."/>
        </authorList>
    </citation>
    <scope>NUCLEOTIDE SEQUENCE [LARGE SCALE GENOMIC DNA]</scope>
    <source>
        <strain evidence="2 3">CC-HSB-11</strain>
    </source>
</reference>
<dbReference type="RefSeq" id="WP_045802644.1">
    <property type="nucleotide sequence ID" value="NZ_CP011071.1"/>
</dbReference>
<keyword evidence="3" id="KW-1185">Reference proteome</keyword>
<evidence type="ECO:0000259" key="1">
    <source>
        <dbReference type="Pfam" id="PF13480"/>
    </source>
</evidence>
<name>A0A0D5YW13_9FLAO</name>
<dbReference type="InterPro" id="IPR038740">
    <property type="entry name" value="BioF2-like_GNAT_dom"/>
</dbReference>
<dbReference type="OrthoDB" id="1422531at2"/>
<sequence length="414" mass="48844">MSENPFASKTFTSIWKQHFCTSEKVIEINGISGISFVRNSNLPFYFNVGKNLTKGLAYTVKKNAFHGISHKTLMIYDVPSYIENKAHEINGHLKIIKLHQYPGFFIDLDNFLDVDDYLMKHFKKSSRYKLKKYRKRLETCFDISYRVFHGSIKKEVYDHLFIQFNDLLEKRFLEKRVYNNNLDPKEWNFYREVAYPLIHEKKAALSVVFEKECPIAITLLYFNGDTVIDAITVFDVDFSKFHLGSCSIMQLIQWCIEKGYKKLDFSKGYFDYKARWSTHEYQFEYHLLYNPKSALSTGLANLAALFFRLKGYLRRKNVNWHVHKATYLLKNFKISNEPNRQNALMLTDSLEDSTNLDWTPVSLELAKDVVRKRGFDFLYLTGEKLKDILLFQANSGKIFMIKGKNHKKYLVIHE</sequence>
<dbReference type="InterPro" id="IPR016181">
    <property type="entry name" value="Acyl_CoA_acyltransferase"/>
</dbReference>
<dbReference type="SUPFAM" id="SSF55729">
    <property type="entry name" value="Acyl-CoA N-acyltransferases (Nat)"/>
    <property type="match status" value="1"/>
</dbReference>
<dbReference type="PATRIC" id="fig|516051.4.peg.2554"/>
<dbReference type="Pfam" id="PF13480">
    <property type="entry name" value="Acetyltransf_6"/>
    <property type="match status" value="1"/>
</dbReference>
<dbReference type="STRING" id="516051.VC82_2489"/>
<protein>
    <recommendedName>
        <fullName evidence="1">BioF2-like acetyltransferase domain-containing protein</fullName>
    </recommendedName>
</protein>
<feature type="domain" description="BioF2-like acetyltransferase" evidence="1">
    <location>
        <begin position="125"/>
        <end position="273"/>
    </location>
</feature>
<gene>
    <name evidence="2" type="ORF">VC82_2489</name>
</gene>
<proteinExistence type="predicted"/>
<dbReference type="Gene3D" id="3.40.630.30">
    <property type="match status" value="1"/>
</dbReference>
<dbReference type="HOGENOM" id="CLU_054565_0_0_10"/>
<organism evidence="2 3">
    <name type="scientific">Flagellimonas lutaonensis</name>
    <dbReference type="NCBI Taxonomy" id="516051"/>
    <lineage>
        <taxon>Bacteria</taxon>
        <taxon>Pseudomonadati</taxon>
        <taxon>Bacteroidota</taxon>
        <taxon>Flavobacteriia</taxon>
        <taxon>Flavobacteriales</taxon>
        <taxon>Flavobacteriaceae</taxon>
        <taxon>Flagellimonas</taxon>
    </lineage>
</organism>
<dbReference type="EMBL" id="CP011071">
    <property type="protein sequence ID" value="AKA36064.1"/>
    <property type="molecule type" value="Genomic_DNA"/>
</dbReference>
<evidence type="ECO:0000313" key="2">
    <source>
        <dbReference type="EMBL" id="AKA36064.1"/>
    </source>
</evidence>